<gene>
    <name evidence="2" type="primary">prli42</name>
    <name evidence="2" type="ORF">GKZ89_02795</name>
</gene>
<keyword evidence="3" id="KW-1185">Reference proteome</keyword>
<keyword evidence="1" id="KW-1133">Transmembrane helix</keyword>
<organism evidence="2 3">
    <name type="scientific">Metabacillus mangrovi</name>
    <dbReference type="NCBI Taxonomy" id="1491830"/>
    <lineage>
        <taxon>Bacteria</taxon>
        <taxon>Bacillati</taxon>
        <taxon>Bacillota</taxon>
        <taxon>Bacilli</taxon>
        <taxon>Bacillales</taxon>
        <taxon>Bacillaceae</taxon>
        <taxon>Metabacillus</taxon>
    </lineage>
</organism>
<keyword evidence="1" id="KW-0472">Membrane</keyword>
<reference evidence="2 3" key="1">
    <citation type="journal article" date="2017" name="Int. J. Syst. Evol. Microbiol.">
        <title>Bacillus mangrovi sp. nov., isolated from a sediment sample from a mangrove forest.</title>
        <authorList>
            <person name="Gupta V."/>
            <person name="Singh P.K."/>
            <person name="Korpole S."/>
            <person name="Tanuku N.R.S."/>
            <person name="Pinnaka A.K."/>
        </authorList>
    </citation>
    <scope>NUCLEOTIDE SEQUENCE [LARGE SCALE GENOMIC DNA]</scope>
    <source>
        <strain evidence="2 3">KCTC 33872</strain>
    </source>
</reference>
<accession>A0A7X2V3Q3</accession>
<dbReference type="AlphaFoldDB" id="A0A7X2V3Q3"/>
<dbReference type="InterPro" id="IPR049722">
    <property type="entry name" value="Prli42-like"/>
</dbReference>
<comment type="caution">
    <text evidence="2">The sequence shown here is derived from an EMBL/GenBank/DDBJ whole genome shotgun (WGS) entry which is preliminary data.</text>
</comment>
<dbReference type="Proteomes" id="UP000434639">
    <property type="component" value="Unassembled WGS sequence"/>
</dbReference>
<name>A0A7X2V3Q3_9BACI</name>
<evidence type="ECO:0000313" key="2">
    <source>
        <dbReference type="EMBL" id="MTH52319.1"/>
    </source>
</evidence>
<dbReference type="NCBIfam" id="NF033880">
    <property type="entry name" value="Prli42"/>
    <property type="match status" value="1"/>
</dbReference>
<feature type="transmembrane region" description="Helical" evidence="1">
    <location>
        <begin position="9"/>
        <end position="30"/>
    </location>
</feature>
<proteinExistence type="predicted"/>
<sequence length="32" mass="3529">MSNKKVQKIVVYVMLGVMLLTTLLAGITFIGF</sequence>
<dbReference type="EMBL" id="WMIB01000001">
    <property type="protein sequence ID" value="MTH52319.1"/>
    <property type="molecule type" value="Genomic_DNA"/>
</dbReference>
<evidence type="ECO:0000256" key="1">
    <source>
        <dbReference type="SAM" id="Phobius"/>
    </source>
</evidence>
<evidence type="ECO:0000313" key="3">
    <source>
        <dbReference type="Proteomes" id="UP000434639"/>
    </source>
</evidence>
<keyword evidence="1" id="KW-0812">Transmembrane</keyword>
<dbReference type="RefSeq" id="WP_155110829.1">
    <property type="nucleotide sequence ID" value="NZ_WMIB01000001.1"/>
</dbReference>
<protein>
    <submittedName>
        <fullName evidence="2">Stressosome-associated protein Prli42</fullName>
    </submittedName>
</protein>